<dbReference type="InterPro" id="IPR011032">
    <property type="entry name" value="GroES-like_sf"/>
</dbReference>
<dbReference type="InterPro" id="IPR036291">
    <property type="entry name" value="NAD(P)-bd_dom_sf"/>
</dbReference>
<dbReference type="SMART" id="SM00829">
    <property type="entry name" value="PKS_ER"/>
    <property type="match status" value="1"/>
</dbReference>
<dbReference type="InterPro" id="IPR023921">
    <property type="entry name" value="ADH_Zn_actinomycetes"/>
</dbReference>
<evidence type="ECO:0000313" key="8">
    <source>
        <dbReference type="EMBL" id="MBB4931206.1"/>
    </source>
</evidence>
<dbReference type="EC" id="1.1.1.284" evidence="8"/>
<dbReference type="AlphaFoldDB" id="A0A7W7RFT6"/>
<dbReference type="Proteomes" id="UP000523007">
    <property type="component" value="Unassembled WGS sequence"/>
</dbReference>
<dbReference type="NCBIfam" id="TIGR03989">
    <property type="entry name" value="Rxyl_3153"/>
    <property type="match status" value="1"/>
</dbReference>
<dbReference type="RefSeq" id="WP_184577063.1">
    <property type="nucleotide sequence ID" value="NZ_JACHJT010000001.1"/>
</dbReference>
<accession>A0A7W7RFT6</accession>
<evidence type="ECO:0000256" key="2">
    <source>
        <dbReference type="ARBA" id="ARBA00022723"/>
    </source>
</evidence>
<keyword evidence="4 8" id="KW-0560">Oxidoreductase</keyword>
<dbReference type="InterPro" id="IPR020843">
    <property type="entry name" value="ER"/>
</dbReference>
<dbReference type="PROSITE" id="PS00059">
    <property type="entry name" value="ADH_ZINC"/>
    <property type="match status" value="1"/>
</dbReference>
<keyword evidence="9" id="KW-1185">Reference proteome</keyword>
<evidence type="ECO:0000256" key="5">
    <source>
        <dbReference type="ARBA" id="ARBA00023027"/>
    </source>
</evidence>
<keyword evidence="5" id="KW-0520">NAD</keyword>
<reference evidence="8 9" key="1">
    <citation type="submission" date="2020-08" db="EMBL/GenBank/DDBJ databases">
        <title>Sequencing the genomes of 1000 actinobacteria strains.</title>
        <authorList>
            <person name="Klenk H.-P."/>
        </authorList>
    </citation>
    <scope>NUCLEOTIDE SEQUENCE [LARGE SCALE GENOMIC DNA]</scope>
    <source>
        <strain evidence="8 9">DSM 102030</strain>
    </source>
</reference>
<comment type="caution">
    <text evidence="8">The sequence shown here is derived from an EMBL/GenBank/DDBJ whole genome shotgun (WGS) entry which is preliminary data.</text>
</comment>
<dbReference type="CDD" id="cd08279">
    <property type="entry name" value="Zn_ADH_class_III"/>
    <property type="match status" value="1"/>
</dbReference>
<dbReference type="Gene3D" id="3.90.180.10">
    <property type="entry name" value="Medium-chain alcohol dehydrogenases, catalytic domain"/>
    <property type="match status" value="1"/>
</dbReference>
<keyword evidence="3 6" id="KW-0862">Zinc</keyword>
<evidence type="ECO:0000259" key="7">
    <source>
        <dbReference type="SMART" id="SM00829"/>
    </source>
</evidence>
<dbReference type="EC" id="1.1.1.1" evidence="8"/>
<evidence type="ECO:0000256" key="6">
    <source>
        <dbReference type="RuleBase" id="RU361277"/>
    </source>
</evidence>
<sequence>MPMTTKAQVMWEPDQWWDLVELELDDPKDHEVLIRFEASGLCHSDDHVRTGDARCRYPMVGGHEGAGVIEQVGPKVARVGVGDRVVCSYIPMCGTCRYCATGLTNLCDSGRNAGTGMLLDDTFRFHKDGQDLGGMCVLGTFSERAVISEYACVPLPDDISFEVASLVGCGVPTGWGSAVRAAGVRAGQTVVIYGSGGVGANTVQGAALAGAKNVVVVDPVPFKLEMAAKEFGATHTFTDPAEAHDFVVETTWGQLADHAIVTAGVVDKETVDRAVLITGKGGRVTITGIGKADELQLQMHCGLLIGYQRDIQGALFGNCSPLYDIPMLLGLYRSGDLKLDELISNRYRLDQVNDGYQDLLDGKNIRGVVLHEH</sequence>
<evidence type="ECO:0000313" key="9">
    <source>
        <dbReference type="Proteomes" id="UP000523007"/>
    </source>
</evidence>
<feature type="domain" description="Enoyl reductase (ER)" evidence="7">
    <location>
        <begin position="14"/>
        <end position="370"/>
    </location>
</feature>
<dbReference type="GO" id="GO:0046294">
    <property type="term" value="P:formaldehyde catabolic process"/>
    <property type="evidence" value="ECO:0007669"/>
    <property type="project" value="TreeGrafter"/>
</dbReference>
<dbReference type="PANTHER" id="PTHR43880">
    <property type="entry name" value="ALCOHOL DEHYDROGENASE"/>
    <property type="match status" value="1"/>
</dbReference>
<dbReference type="SUPFAM" id="SSF50129">
    <property type="entry name" value="GroES-like"/>
    <property type="match status" value="2"/>
</dbReference>
<comment type="cofactor">
    <cofactor evidence="6">
        <name>Zn(2+)</name>
        <dbReference type="ChEBI" id="CHEBI:29105"/>
    </cofactor>
</comment>
<dbReference type="PANTHER" id="PTHR43880:SF12">
    <property type="entry name" value="ALCOHOL DEHYDROGENASE CLASS-3"/>
    <property type="match status" value="1"/>
</dbReference>
<evidence type="ECO:0000256" key="4">
    <source>
        <dbReference type="ARBA" id="ARBA00023002"/>
    </source>
</evidence>
<keyword evidence="2 6" id="KW-0479">Metal-binding</keyword>
<evidence type="ECO:0000256" key="1">
    <source>
        <dbReference type="ARBA" id="ARBA00008072"/>
    </source>
</evidence>
<dbReference type="InterPro" id="IPR013154">
    <property type="entry name" value="ADH-like_N"/>
</dbReference>
<dbReference type="SUPFAM" id="SSF51735">
    <property type="entry name" value="NAD(P)-binding Rossmann-fold domains"/>
    <property type="match status" value="1"/>
</dbReference>
<dbReference type="GO" id="GO:0008270">
    <property type="term" value="F:zinc ion binding"/>
    <property type="evidence" value="ECO:0007669"/>
    <property type="project" value="InterPro"/>
</dbReference>
<organism evidence="8 9">
    <name type="scientific">Lipingzhangella halophila</name>
    <dbReference type="NCBI Taxonomy" id="1783352"/>
    <lineage>
        <taxon>Bacteria</taxon>
        <taxon>Bacillati</taxon>
        <taxon>Actinomycetota</taxon>
        <taxon>Actinomycetes</taxon>
        <taxon>Streptosporangiales</taxon>
        <taxon>Nocardiopsidaceae</taxon>
        <taxon>Lipingzhangella</taxon>
    </lineage>
</organism>
<dbReference type="Gene3D" id="3.40.50.720">
    <property type="entry name" value="NAD(P)-binding Rossmann-like Domain"/>
    <property type="match status" value="1"/>
</dbReference>
<dbReference type="GO" id="GO:0005829">
    <property type="term" value="C:cytosol"/>
    <property type="evidence" value="ECO:0007669"/>
    <property type="project" value="TreeGrafter"/>
</dbReference>
<proteinExistence type="inferred from homology"/>
<gene>
    <name evidence="8" type="ORF">F4561_002026</name>
</gene>
<dbReference type="Pfam" id="PF08240">
    <property type="entry name" value="ADH_N"/>
    <property type="match status" value="1"/>
</dbReference>
<dbReference type="EMBL" id="JACHJT010000001">
    <property type="protein sequence ID" value="MBB4931206.1"/>
    <property type="molecule type" value="Genomic_DNA"/>
</dbReference>
<name>A0A7W7RFT6_9ACTN</name>
<dbReference type="GO" id="GO:0004022">
    <property type="term" value="F:alcohol dehydrogenase (NAD+) activity"/>
    <property type="evidence" value="ECO:0007669"/>
    <property type="project" value="UniProtKB-EC"/>
</dbReference>
<comment type="similarity">
    <text evidence="1 6">Belongs to the zinc-containing alcohol dehydrogenase family.</text>
</comment>
<protein>
    <submittedName>
        <fullName evidence="8">S-(Hydroxymethyl)glutathione dehydrogenase/alcohol dehydrogenase</fullName>
        <ecNumber evidence="8">1.1.1.1</ecNumber>
        <ecNumber evidence="8">1.1.1.284</ecNumber>
    </submittedName>
</protein>
<dbReference type="InterPro" id="IPR002328">
    <property type="entry name" value="ADH_Zn_CS"/>
</dbReference>
<dbReference type="InterPro" id="IPR013149">
    <property type="entry name" value="ADH-like_C"/>
</dbReference>
<evidence type="ECO:0000256" key="3">
    <source>
        <dbReference type="ARBA" id="ARBA00022833"/>
    </source>
</evidence>
<dbReference type="Pfam" id="PF00107">
    <property type="entry name" value="ADH_zinc_N"/>
    <property type="match status" value="1"/>
</dbReference>
<dbReference type="GO" id="GO:0051903">
    <property type="term" value="F:S-(hydroxymethyl)glutathione dehydrogenase [NAD(P)+] activity"/>
    <property type="evidence" value="ECO:0007669"/>
    <property type="project" value="UniProtKB-EC"/>
</dbReference>